<dbReference type="EMBL" id="KT033469">
    <property type="protein sequence ID" value="ALL42229.1"/>
    <property type="molecule type" value="Genomic_DNA"/>
</dbReference>
<dbReference type="AlphaFoldDB" id="A0A189PGB1"/>
<evidence type="ECO:0000313" key="1">
    <source>
        <dbReference type="EMBL" id="ALL42229.1"/>
    </source>
</evidence>
<accession>A0A189PGB1</accession>
<name>A0A189PGB1_AERSS</name>
<protein>
    <submittedName>
        <fullName evidence="1">Uncharacterized protein</fullName>
    </submittedName>
</protein>
<proteinExistence type="predicted"/>
<organism evidence="1">
    <name type="scientific">Aeromonas salmonicida subsp. salmonicida</name>
    <dbReference type="NCBI Taxonomy" id="29491"/>
    <lineage>
        <taxon>Bacteria</taxon>
        <taxon>Pseudomonadati</taxon>
        <taxon>Pseudomonadota</taxon>
        <taxon>Gammaproteobacteria</taxon>
        <taxon>Aeromonadales</taxon>
        <taxon>Aeromonadaceae</taxon>
        <taxon>Aeromonas</taxon>
    </lineage>
</organism>
<sequence>MEKLNSLASHLESVQAELDDEIIEEVIHVIQSREQGLALELVGALPENHPFLPFVVALARKINSK</sequence>
<dbReference type="RefSeq" id="WP_011899370.1">
    <property type="nucleotide sequence ID" value="NZ_JBANEX010000124.1"/>
</dbReference>
<keyword evidence="1" id="KW-0614">Plasmid</keyword>
<reference evidence="1" key="1">
    <citation type="submission" date="2015-06" db="EMBL/GenBank/DDBJ databases">
        <title>Antimicrobial resistance-carrying plasmid pAsa4 variants found in Aeromonas salmonicida subsp. salmonicida: general architecture, construction blocks and gene elimination.</title>
        <authorList>
            <person name="Tanaka K.H."/>
            <person name="Vincent A.T."/>
            <person name="Trudel M.V."/>
            <person name="Paquet V.E."/>
            <person name="Frenette M."/>
            <person name="Charette S.J."/>
        </authorList>
    </citation>
    <scope>NUCLEOTIDE SEQUENCE</scope>
    <source>
        <strain evidence="1">01-B522</strain>
        <plasmid evidence="1">pAsa4b</plasmid>
    </source>
</reference>
<dbReference type="PATRIC" id="fig|29491.15.peg.54"/>
<geneLocation type="plasmid" evidence="1">
    <name>pAsa4b</name>
</geneLocation>
<dbReference type="OMA" id="QDHPFHP"/>